<comment type="caution">
    <text evidence="11">The sequence shown here is derived from an EMBL/GenBank/DDBJ whole genome shotgun (WGS) entry which is preliminary data.</text>
</comment>
<dbReference type="HAMAP" id="MF_01331_B">
    <property type="entry name" value="Ribosomal_uL22_B"/>
    <property type="match status" value="1"/>
</dbReference>
<dbReference type="SUPFAM" id="SSF54843">
    <property type="entry name" value="Ribosomal protein L22"/>
    <property type="match status" value="1"/>
</dbReference>
<protein>
    <recommendedName>
        <fullName evidence="6 7">Large ribosomal subunit protein uL22</fullName>
    </recommendedName>
</protein>
<dbReference type="InterPro" id="IPR005727">
    <property type="entry name" value="Ribosomal_uL22_bac/chlpt-type"/>
</dbReference>
<dbReference type="GO" id="GO:0005840">
    <property type="term" value="C:ribosome"/>
    <property type="evidence" value="ECO:0007669"/>
    <property type="project" value="UniProtKB-KW"/>
</dbReference>
<dbReference type="CDD" id="cd00336">
    <property type="entry name" value="Ribosomal_L22"/>
    <property type="match status" value="1"/>
</dbReference>
<comment type="subunit">
    <text evidence="7 9">Part of the 50S ribosomal subunit.</text>
</comment>
<evidence type="ECO:0000256" key="5">
    <source>
        <dbReference type="ARBA" id="ARBA00023274"/>
    </source>
</evidence>
<comment type="similarity">
    <text evidence="1 7 8">Belongs to the universal ribosomal protein uL22 family.</text>
</comment>
<evidence type="ECO:0000313" key="11">
    <source>
        <dbReference type="EMBL" id="MDX8414597.1"/>
    </source>
</evidence>
<evidence type="ECO:0000256" key="2">
    <source>
        <dbReference type="ARBA" id="ARBA00022730"/>
    </source>
</evidence>
<dbReference type="PANTHER" id="PTHR13501">
    <property type="entry name" value="CHLOROPLAST 50S RIBOSOMAL PROTEIN L22-RELATED"/>
    <property type="match status" value="1"/>
</dbReference>
<evidence type="ECO:0000256" key="7">
    <source>
        <dbReference type="HAMAP-Rule" id="MF_01331"/>
    </source>
</evidence>
<dbReference type="PANTHER" id="PTHR13501:SF8">
    <property type="entry name" value="LARGE RIBOSOMAL SUBUNIT PROTEIN UL22M"/>
    <property type="match status" value="1"/>
</dbReference>
<evidence type="ECO:0000256" key="3">
    <source>
        <dbReference type="ARBA" id="ARBA00022884"/>
    </source>
</evidence>
<dbReference type="InterPro" id="IPR047867">
    <property type="entry name" value="Ribosomal_uL22_bac/org-type"/>
</dbReference>
<dbReference type="NCBIfam" id="TIGR01044">
    <property type="entry name" value="rplV_bact"/>
    <property type="match status" value="1"/>
</dbReference>
<dbReference type="Proteomes" id="UP001275932">
    <property type="component" value="Unassembled WGS sequence"/>
</dbReference>
<dbReference type="InterPro" id="IPR001063">
    <property type="entry name" value="Ribosomal_uL22"/>
</dbReference>
<dbReference type="Pfam" id="PF00237">
    <property type="entry name" value="Ribosomal_L22"/>
    <property type="match status" value="1"/>
</dbReference>
<sequence>MEVKALTKFARMSDKKVREVARKIQGLNAAEALEILGLVPRKSAALIAKTLASAIANAENNNGVSAASLKVKSAIVNQGIAFKRYRPVARGSAHPIRKRTSHITIVLSDEK</sequence>
<dbReference type="Gene3D" id="3.90.470.10">
    <property type="entry name" value="Ribosomal protein L22/L17"/>
    <property type="match status" value="1"/>
</dbReference>
<comment type="function">
    <text evidence="7 10">This protein binds specifically to 23S rRNA; its binding is stimulated by other ribosomal proteins, e.g., L4, L17, and L20. It is important during the early stages of 50S assembly. It makes multiple contacts with different domains of the 23S rRNA in the assembled 50S subunit and ribosome.</text>
</comment>
<keyword evidence="4 7" id="KW-0689">Ribosomal protein</keyword>
<keyword evidence="5 7" id="KW-0687">Ribonucleoprotein</keyword>
<keyword evidence="12" id="KW-1185">Reference proteome</keyword>
<name>A0ABU4WGG9_9BACT</name>
<evidence type="ECO:0000256" key="9">
    <source>
        <dbReference type="RuleBase" id="RU004006"/>
    </source>
</evidence>
<evidence type="ECO:0000256" key="6">
    <source>
        <dbReference type="ARBA" id="ARBA00035207"/>
    </source>
</evidence>
<comment type="function">
    <text evidence="7">The globular domain of the protein is located near the polypeptide exit tunnel on the outside of the subunit, while an extended beta-hairpin is found that lines the wall of the exit tunnel in the center of the 70S ribosome.</text>
</comment>
<keyword evidence="2 7" id="KW-0699">rRNA-binding</keyword>
<evidence type="ECO:0000256" key="1">
    <source>
        <dbReference type="ARBA" id="ARBA00009451"/>
    </source>
</evidence>
<accession>A0ABU4WGG9</accession>
<dbReference type="EMBL" id="JALBUT010000001">
    <property type="protein sequence ID" value="MDX8414597.1"/>
    <property type="molecule type" value="Genomic_DNA"/>
</dbReference>
<reference evidence="11 12" key="1">
    <citation type="submission" date="2022-03" db="EMBL/GenBank/DDBJ databases">
        <title>Novel taxa within the pig intestine.</title>
        <authorList>
            <person name="Wylensek D."/>
            <person name="Bishof K."/>
            <person name="Afrizal A."/>
            <person name="Clavel T."/>
        </authorList>
    </citation>
    <scope>NUCLEOTIDE SEQUENCE [LARGE SCALE GENOMIC DNA]</scope>
    <source>
        <strain evidence="11 12">CLA-KB-P66</strain>
    </source>
</reference>
<proteinExistence type="inferred from homology"/>
<evidence type="ECO:0000256" key="8">
    <source>
        <dbReference type="RuleBase" id="RU004005"/>
    </source>
</evidence>
<dbReference type="InterPro" id="IPR036394">
    <property type="entry name" value="Ribosomal_uL22_sf"/>
</dbReference>
<keyword evidence="3 7" id="KW-0694">RNA-binding</keyword>
<evidence type="ECO:0000256" key="4">
    <source>
        <dbReference type="ARBA" id="ARBA00022980"/>
    </source>
</evidence>
<gene>
    <name evidence="7 11" type="primary">rplV</name>
    <name evidence="11" type="ORF">MOX91_00155</name>
</gene>
<dbReference type="RefSeq" id="WP_370396046.1">
    <property type="nucleotide sequence ID" value="NZ_JALBUT010000001.1"/>
</dbReference>
<evidence type="ECO:0000313" key="12">
    <source>
        <dbReference type="Proteomes" id="UP001275932"/>
    </source>
</evidence>
<evidence type="ECO:0000256" key="10">
    <source>
        <dbReference type="RuleBase" id="RU004008"/>
    </source>
</evidence>
<organism evidence="11 12">
    <name type="scientific">Intestinicryptomonas porci</name>
    <dbReference type="NCBI Taxonomy" id="2926320"/>
    <lineage>
        <taxon>Bacteria</taxon>
        <taxon>Pseudomonadati</taxon>
        <taxon>Verrucomicrobiota</taxon>
        <taxon>Opitutia</taxon>
        <taxon>Opitutales</taxon>
        <taxon>Intestinicryptomonaceae</taxon>
        <taxon>Intestinicryptomonas</taxon>
    </lineage>
</organism>